<keyword evidence="2" id="KW-0812">Transmembrane</keyword>
<dbReference type="AlphaFoldDB" id="A0A0D7AHA0"/>
<accession>A0A0D7AHA0</accession>
<feature type="compositionally biased region" description="Basic and acidic residues" evidence="1">
    <location>
        <begin position="216"/>
        <end position="229"/>
    </location>
</feature>
<reference evidence="3 4" key="1">
    <citation type="journal article" date="2015" name="Fungal Genet. Biol.">
        <title>Evolution of novel wood decay mechanisms in Agaricales revealed by the genome sequences of Fistulina hepatica and Cylindrobasidium torrendii.</title>
        <authorList>
            <person name="Floudas D."/>
            <person name="Held B.W."/>
            <person name="Riley R."/>
            <person name="Nagy L.G."/>
            <person name="Koehler G."/>
            <person name="Ransdell A.S."/>
            <person name="Younus H."/>
            <person name="Chow J."/>
            <person name="Chiniquy J."/>
            <person name="Lipzen A."/>
            <person name="Tritt A."/>
            <person name="Sun H."/>
            <person name="Haridas S."/>
            <person name="LaButti K."/>
            <person name="Ohm R.A."/>
            <person name="Kues U."/>
            <person name="Blanchette R.A."/>
            <person name="Grigoriev I.V."/>
            <person name="Minto R.E."/>
            <person name="Hibbett D.S."/>
        </authorList>
    </citation>
    <scope>NUCLEOTIDE SEQUENCE [LARGE SCALE GENOMIC DNA]</scope>
    <source>
        <strain evidence="3 4">ATCC 64428</strain>
    </source>
</reference>
<dbReference type="Proteomes" id="UP000054144">
    <property type="component" value="Unassembled WGS sequence"/>
</dbReference>
<keyword evidence="2" id="KW-1133">Transmembrane helix</keyword>
<evidence type="ECO:0000256" key="2">
    <source>
        <dbReference type="SAM" id="Phobius"/>
    </source>
</evidence>
<name>A0A0D7AHA0_9AGAR</name>
<evidence type="ECO:0000313" key="4">
    <source>
        <dbReference type="Proteomes" id="UP000054144"/>
    </source>
</evidence>
<keyword evidence="4" id="KW-1185">Reference proteome</keyword>
<evidence type="ECO:0000256" key="1">
    <source>
        <dbReference type="SAM" id="MobiDB-lite"/>
    </source>
</evidence>
<proteinExistence type="predicted"/>
<organism evidence="3 4">
    <name type="scientific">Fistulina hepatica ATCC 64428</name>
    <dbReference type="NCBI Taxonomy" id="1128425"/>
    <lineage>
        <taxon>Eukaryota</taxon>
        <taxon>Fungi</taxon>
        <taxon>Dikarya</taxon>
        <taxon>Basidiomycota</taxon>
        <taxon>Agaricomycotina</taxon>
        <taxon>Agaricomycetes</taxon>
        <taxon>Agaricomycetidae</taxon>
        <taxon>Agaricales</taxon>
        <taxon>Fistulinaceae</taxon>
        <taxon>Fistulina</taxon>
    </lineage>
</organism>
<keyword evidence="2" id="KW-0472">Membrane</keyword>
<feature type="transmembrane region" description="Helical" evidence="2">
    <location>
        <begin position="36"/>
        <end position="61"/>
    </location>
</feature>
<feature type="region of interest" description="Disordered" evidence="1">
    <location>
        <begin position="208"/>
        <end position="229"/>
    </location>
</feature>
<sequence>MTDSAGHWRYIRPRIYVPRSRYIFYSAAHNDHRHDIFASVFSCILIFACIPYSGSIIIIYLSRTDRWSNCSLCRRCAGSSGRISAMVRRRNRESHVIDLTQNSPKDERTAILRRSSSQITYSLRFRFANRLLASCRNDAFTVFICLAHPSWTSSHRRWRIICRPGLRAAGSSYIRASKTRQEIFGLPTFRLADSVVVGMSASAGVAQALSSTSNSETREPDKGRAPTSV</sequence>
<dbReference type="EMBL" id="KN881675">
    <property type="protein sequence ID" value="KIY50519.1"/>
    <property type="molecule type" value="Genomic_DNA"/>
</dbReference>
<protein>
    <submittedName>
        <fullName evidence="3">Uncharacterized protein</fullName>
    </submittedName>
</protein>
<gene>
    <name evidence="3" type="ORF">FISHEDRAFT_57342</name>
</gene>
<evidence type="ECO:0000313" key="3">
    <source>
        <dbReference type="EMBL" id="KIY50519.1"/>
    </source>
</evidence>